<feature type="repeat" description="NHL" evidence="8">
    <location>
        <begin position="280"/>
        <end position="315"/>
    </location>
</feature>
<feature type="domain" description="Cytochrome c" evidence="9">
    <location>
        <begin position="402"/>
        <end position="512"/>
    </location>
</feature>
<dbReference type="RefSeq" id="WP_084198087.1">
    <property type="nucleotide sequence ID" value="NZ_BMYL01000010.1"/>
</dbReference>
<dbReference type="InterPro" id="IPR004852">
    <property type="entry name" value="Di-haem_cyt_c_peroxidsae"/>
</dbReference>
<keyword evidence="6 7" id="KW-0408">Iron</keyword>
<dbReference type="Pfam" id="PF03150">
    <property type="entry name" value="CCP_MauG"/>
    <property type="match status" value="1"/>
</dbReference>
<dbReference type="GO" id="GO:0030313">
    <property type="term" value="C:cell envelope"/>
    <property type="evidence" value="ECO:0007669"/>
    <property type="project" value="UniProtKB-SubCell"/>
</dbReference>
<evidence type="ECO:0000256" key="4">
    <source>
        <dbReference type="ARBA" id="ARBA00022737"/>
    </source>
</evidence>
<evidence type="ECO:0000256" key="6">
    <source>
        <dbReference type="ARBA" id="ARBA00023004"/>
    </source>
</evidence>
<dbReference type="SUPFAM" id="SSF46626">
    <property type="entry name" value="Cytochrome c"/>
    <property type="match status" value="2"/>
</dbReference>
<proteinExistence type="predicted"/>
<dbReference type="PROSITE" id="PS51125">
    <property type="entry name" value="NHL"/>
    <property type="match status" value="1"/>
</dbReference>
<accession>A0AAP8MCI8</accession>
<dbReference type="InterPro" id="IPR011042">
    <property type="entry name" value="6-blade_b-propeller_TolB-like"/>
</dbReference>
<dbReference type="InterPro" id="IPR009056">
    <property type="entry name" value="Cyt_c-like_dom"/>
</dbReference>
<dbReference type="GO" id="GO:0046872">
    <property type="term" value="F:metal ion binding"/>
    <property type="evidence" value="ECO:0007669"/>
    <property type="project" value="UniProtKB-KW"/>
</dbReference>
<dbReference type="EMBL" id="PKUR01000003">
    <property type="protein sequence ID" value="PLW85250.1"/>
    <property type="molecule type" value="Genomic_DNA"/>
</dbReference>
<dbReference type="GO" id="GO:0020037">
    <property type="term" value="F:heme binding"/>
    <property type="evidence" value="ECO:0007669"/>
    <property type="project" value="InterPro"/>
</dbReference>
<keyword evidence="11" id="KW-1185">Reference proteome</keyword>
<dbReference type="Gene3D" id="1.10.760.10">
    <property type="entry name" value="Cytochrome c-like domain"/>
    <property type="match status" value="2"/>
</dbReference>
<dbReference type="KEGG" id="hja:BST95_02885"/>
<evidence type="ECO:0000313" key="11">
    <source>
        <dbReference type="Proteomes" id="UP000235162"/>
    </source>
</evidence>
<dbReference type="PANTHER" id="PTHR30600">
    <property type="entry name" value="CYTOCHROME C PEROXIDASE-RELATED"/>
    <property type="match status" value="1"/>
</dbReference>
<feature type="domain" description="Cytochrome c" evidence="9">
    <location>
        <begin position="558"/>
        <end position="672"/>
    </location>
</feature>
<keyword evidence="5" id="KW-0560">Oxidoreductase</keyword>
<comment type="subcellular location">
    <subcellularLocation>
        <location evidence="1">Cell envelope</location>
    </subcellularLocation>
</comment>
<keyword evidence="4" id="KW-0677">Repeat</keyword>
<evidence type="ECO:0000256" key="8">
    <source>
        <dbReference type="PROSITE-ProRule" id="PRU00504"/>
    </source>
</evidence>
<evidence type="ECO:0000256" key="7">
    <source>
        <dbReference type="PROSITE-ProRule" id="PRU00433"/>
    </source>
</evidence>
<keyword evidence="3 7" id="KW-0479">Metal-binding</keyword>
<comment type="caution">
    <text evidence="10">The sequence shown here is derived from an EMBL/GenBank/DDBJ whole genome shotgun (WGS) entry which is preliminary data.</text>
</comment>
<dbReference type="AlphaFoldDB" id="A0AAP8MCI8"/>
<keyword evidence="2 7" id="KW-0349">Heme</keyword>
<dbReference type="GO" id="GO:0009055">
    <property type="term" value="F:electron transfer activity"/>
    <property type="evidence" value="ECO:0007669"/>
    <property type="project" value="InterPro"/>
</dbReference>
<dbReference type="InterPro" id="IPR051395">
    <property type="entry name" value="Cytochrome_c_Peroxidase/MauG"/>
</dbReference>
<evidence type="ECO:0000256" key="1">
    <source>
        <dbReference type="ARBA" id="ARBA00004196"/>
    </source>
</evidence>
<gene>
    <name evidence="10" type="ORF">C0029_11455</name>
</gene>
<evidence type="ECO:0000256" key="2">
    <source>
        <dbReference type="ARBA" id="ARBA00022617"/>
    </source>
</evidence>
<sequence>MVGLAKYLQRKSRSYLSVLVARDLLATLLVLALLSTMGGANALPEVIGQGVDGPGLDDSPAEYAILNGPAGMAFDGRGNLFFADHFNHRVCRVDAITGTVSTVAGDGQQGFSGDGGSALEARLNGPFDVAIGGNYLFISDSYNHRVRAVNLLDGTISTVAGSGETASDRRAGAGLEVSLKHPKSIAYMPGGRLIIGDSIRGSLLALQINAGMVRPVLLPSPAASLSPMTRARRLSHYSSYELAAAPGGALYVSDYDASVVYRLGVSESDSVIWLDASRRFEGRPIRGPMGVAVGPDGEVHVVDSGNSRLLTFDQSSREPLAVMAYADAATNSLETKSSPSHLAVSGDGDLWQAHFLNGRLDRMGTTRHMPSPAKRQSDVQALASLIFSPLELPVSQDAGKKSRIRLGQRLFHDPRLSASNQVSCATCHDVTGRYGVDNKTLPVGNNGEIGVFNTPTVFNAALSDHLMFDGSAVSLKSQAKRVLVNFREMGNSDGDAIAAELRQIAGYLELFAKAFSEGEEETLTFDNIAVALAEYQETLITPSPFDRFLKGDSSALSAEATAGLLLFMEQGCAGCHSGAVLGGRLLSTKNPMLRLRRNLANNLGRTARVRVPQLRNVTRTQPYLHRGSAETIEAAIQQQHRLYTIDYYAYARSPSMGDENMRQLIAFLQSLQGRPSDSRTTVPPLIHAAAN</sequence>
<dbReference type="Gene3D" id="2.120.10.30">
    <property type="entry name" value="TolB, C-terminal domain"/>
    <property type="match status" value="2"/>
</dbReference>
<organism evidence="10 11">
    <name type="scientific">Halioglobus japonicus</name>
    <dbReference type="NCBI Taxonomy" id="930805"/>
    <lineage>
        <taxon>Bacteria</taxon>
        <taxon>Pseudomonadati</taxon>
        <taxon>Pseudomonadota</taxon>
        <taxon>Gammaproteobacteria</taxon>
        <taxon>Cellvibrionales</taxon>
        <taxon>Halieaceae</taxon>
        <taxon>Halioglobus</taxon>
    </lineage>
</organism>
<dbReference type="Proteomes" id="UP000235162">
    <property type="component" value="Unassembled WGS sequence"/>
</dbReference>
<dbReference type="PROSITE" id="PS51007">
    <property type="entry name" value="CYTC"/>
    <property type="match status" value="2"/>
</dbReference>
<evidence type="ECO:0000259" key="9">
    <source>
        <dbReference type="PROSITE" id="PS51007"/>
    </source>
</evidence>
<evidence type="ECO:0000256" key="3">
    <source>
        <dbReference type="ARBA" id="ARBA00022723"/>
    </source>
</evidence>
<name>A0AAP8MCI8_9GAMM</name>
<protein>
    <recommendedName>
        <fullName evidence="9">Cytochrome c domain-containing protein</fullName>
    </recommendedName>
</protein>
<dbReference type="GO" id="GO:0004130">
    <property type="term" value="F:cytochrome-c peroxidase activity"/>
    <property type="evidence" value="ECO:0007669"/>
    <property type="project" value="TreeGrafter"/>
</dbReference>
<dbReference type="InterPro" id="IPR036909">
    <property type="entry name" value="Cyt_c-like_dom_sf"/>
</dbReference>
<dbReference type="SUPFAM" id="SSF101898">
    <property type="entry name" value="NHL repeat"/>
    <property type="match status" value="1"/>
</dbReference>
<dbReference type="PANTHER" id="PTHR30600:SF7">
    <property type="entry name" value="CYTOCHROME C PEROXIDASE-RELATED"/>
    <property type="match status" value="1"/>
</dbReference>
<dbReference type="Pfam" id="PF00034">
    <property type="entry name" value="Cytochrom_C"/>
    <property type="match status" value="1"/>
</dbReference>
<evidence type="ECO:0000313" key="10">
    <source>
        <dbReference type="EMBL" id="PLW85250.1"/>
    </source>
</evidence>
<dbReference type="InterPro" id="IPR001258">
    <property type="entry name" value="NHL_repeat"/>
</dbReference>
<reference evidence="10 11" key="1">
    <citation type="submission" date="2018-01" db="EMBL/GenBank/DDBJ databases">
        <title>The draft genome sequence of Halioglobus japonicus S1-36.</title>
        <authorList>
            <person name="Du Z.-J."/>
            <person name="Shi M.-J."/>
        </authorList>
    </citation>
    <scope>NUCLEOTIDE SEQUENCE [LARGE SCALE GENOMIC DNA]</scope>
    <source>
        <strain evidence="10 11">S1-36</strain>
    </source>
</reference>
<evidence type="ECO:0000256" key="5">
    <source>
        <dbReference type="ARBA" id="ARBA00023002"/>
    </source>
</evidence>